<protein>
    <submittedName>
        <fullName evidence="2">11423_t:CDS:1</fullName>
    </submittedName>
</protein>
<evidence type="ECO:0000313" key="3">
    <source>
        <dbReference type="Proteomes" id="UP000789831"/>
    </source>
</evidence>
<dbReference type="AlphaFoldDB" id="A0A9N9BVX8"/>
<gene>
    <name evidence="2" type="ORF">AGERDE_LOCUS8078</name>
</gene>
<dbReference type="Proteomes" id="UP000789831">
    <property type="component" value="Unassembled WGS sequence"/>
</dbReference>
<feature type="chain" id="PRO_5040467543" evidence="1">
    <location>
        <begin position="26"/>
        <end position="81"/>
    </location>
</feature>
<keyword evidence="3" id="KW-1185">Reference proteome</keyword>
<sequence length="81" mass="8693">MHITHATKGLLLLFLFIALLNESTAAPISPIPSIRKRQNDYQGFRGPRGGYCKRALCLGNAAANVVDTAGNTLGLNKNVEV</sequence>
<organism evidence="2 3">
    <name type="scientific">Ambispora gerdemannii</name>
    <dbReference type="NCBI Taxonomy" id="144530"/>
    <lineage>
        <taxon>Eukaryota</taxon>
        <taxon>Fungi</taxon>
        <taxon>Fungi incertae sedis</taxon>
        <taxon>Mucoromycota</taxon>
        <taxon>Glomeromycotina</taxon>
        <taxon>Glomeromycetes</taxon>
        <taxon>Archaeosporales</taxon>
        <taxon>Ambisporaceae</taxon>
        <taxon>Ambispora</taxon>
    </lineage>
</organism>
<evidence type="ECO:0000313" key="2">
    <source>
        <dbReference type="EMBL" id="CAG8580114.1"/>
    </source>
</evidence>
<name>A0A9N9BVX8_9GLOM</name>
<proteinExistence type="predicted"/>
<keyword evidence="1" id="KW-0732">Signal</keyword>
<evidence type="ECO:0000256" key="1">
    <source>
        <dbReference type="SAM" id="SignalP"/>
    </source>
</evidence>
<comment type="caution">
    <text evidence="2">The sequence shown here is derived from an EMBL/GenBank/DDBJ whole genome shotgun (WGS) entry which is preliminary data.</text>
</comment>
<feature type="signal peptide" evidence="1">
    <location>
        <begin position="1"/>
        <end position="25"/>
    </location>
</feature>
<dbReference type="EMBL" id="CAJVPL010001619">
    <property type="protein sequence ID" value="CAG8580114.1"/>
    <property type="molecule type" value="Genomic_DNA"/>
</dbReference>
<accession>A0A9N9BVX8</accession>
<reference evidence="2" key="1">
    <citation type="submission" date="2021-06" db="EMBL/GenBank/DDBJ databases">
        <authorList>
            <person name="Kallberg Y."/>
            <person name="Tangrot J."/>
            <person name="Rosling A."/>
        </authorList>
    </citation>
    <scope>NUCLEOTIDE SEQUENCE</scope>
    <source>
        <strain evidence="2">MT106</strain>
    </source>
</reference>